<dbReference type="PROSITE" id="PS00028">
    <property type="entry name" value="ZINC_FINGER_C2H2_1"/>
    <property type="match status" value="7"/>
</dbReference>
<keyword evidence="14" id="KW-1185">Reference proteome</keyword>
<dbReference type="KEGG" id="tgu:100225333"/>
<feature type="domain" description="C2H2-type" evidence="12">
    <location>
        <begin position="1787"/>
        <end position="1816"/>
    </location>
</feature>
<dbReference type="GO" id="GO:0045944">
    <property type="term" value="P:positive regulation of transcription by RNA polymerase II"/>
    <property type="evidence" value="ECO:0007669"/>
    <property type="project" value="TreeGrafter"/>
</dbReference>
<organism evidence="13 14">
    <name type="scientific">Taeniopygia guttata</name>
    <name type="common">Zebra finch</name>
    <name type="synonym">Poephila guttata</name>
    <dbReference type="NCBI Taxonomy" id="59729"/>
    <lineage>
        <taxon>Eukaryota</taxon>
        <taxon>Metazoa</taxon>
        <taxon>Chordata</taxon>
        <taxon>Craniata</taxon>
        <taxon>Vertebrata</taxon>
        <taxon>Euteleostomi</taxon>
        <taxon>Archelosauria</taxon>
        <taxon>Archosauria</taxon>
        <taxon>Dinosauria</taxon>
        <taxon>Saurischia</taxon>
        <taxon>Theropoda</taxon>
        <taxon>Coelurosauria</taxon>
        <taxon>Aves</taxon>
        <taxon>Neognathae</taxon>
        <taxon>Neoaves</taxon>
        <taxon>Telluraves</taxon>
        <taxon>Australaves</taxon>
        <taxon>Passeriformes</taxon>
        <taxon>Passeroidea</taxon>
        <taxon>Estrildidae</taxon>
        <taxon>Estrildinae</taxon>
        <taxon>Taeniopygia</taxon>
    </lineage>
</organism>
<feature type="compositionally biased region" description="Basic and acidic residues" evidence="11">
    <location>
        <begin position="577"/>
        <end position="594"/>
    </location>
</feature>
<accession>H0ZFP3</accession>
<name>H0ZFP3_TAEGU</name>
<evidence type="ECO:0000256" key="10">
    <source>
        <dbReference type="PROSITE-ProRule" id="PRU00042"/>
    </source>
</evidence>
<feature type="compositionally biased region" description="Basic and acidic residues" evidence="11">
    <location>
        <begin position="1494"/>
        <end position="1505"/>
    </location>
</feature>
<dbReference type="GO" id="GO:0003677">
    <property type="term" value="F:DNA binding"/>
    <property type="evidence" value="ECO:0007669"/>
    <property type="project" value="UniProtKB-KW"/>
</dbReference>
<dbReference type="FunFam" id="3.30.160.60:FF:001710">
    <property type="entry name" value="Zinc finger protein 407 isoform 1"/>
    <property type="match status" value="1"/>
</dbReference>
<feature type="domain" description="C2H2-type" evidence="12">
    <location>
        <begin position="1726"/>
        <end position="1754"/>
    </location>
</feature>
<protein>
    <submittedName>
        <fullName evidence="13">Zinc finger protein 407</fullName>
    </submittedName>
</protein>
<reference evidence="13" key="2">
    <citation type="submission" date="2025-08" db="UniProtKB">
        <authorList>
            <consortium name="Ensembl"/>
        </authorList>
    </citation>
    <scope>IDENTIFICATION</scope>
</reference>
<dbReference type="FunFam" id="3.30.160.60:FF:000322">
    <property type="entry name" value="GDNF-inducible zinc finger protein 1"/>
    <property type="match status" value="1"/>
</dbReference>
<evidence type="ECO:0000256" key="3">
    <source>
        <dbReference type="ARBA" id="ARBA00022737"/>
    </source>
</evidence>
<dbReference type="SMART" id="SM00451">
    <property type="entry name" value="ZnF_U1"/>
    <property type="match status" value="5"/>
</dbReference>
<feature type="compositionally biased region" description="Basic and acidic residues" evidence="11">
    <location>
        <begin position="1412"/>
        <end position="1424"/>
    </location>
</feature>
<feature type="domain" description="C2H2-type" evidence="12">
    <location>
        <begin position="1575"/>
        <end position="1604"/>
    </location>
</feature>
<dbReference type="FunFam" id="3.30.160.60:FF:001514">
    <property type="entry name" value="Zinc finger protein 407"/>
    <property type="match status" value="1"/>
</dbReference>
<evidence type="ECO:0000256" key="8">
    <source>
        <dbReference type="ARBA" id="ARBA00023163"/>
    </source>
</evidence>
<keyword evidence="6" id="KW-0805">Transcription regulation</keyword>
<evidence type="ECO:0000256" key="11">
    <source>
        <dbReference type="SAM" id="MobiDB-lite"/>
    </source>
</evidence>
<keyword evidence="2" id="KW-0479">Metal-binding</keyword>
<feature type="compositionally biased region" description="Polar residues" evidence="11">
    <location>
        <begin position="160"/>
        <end position="169"/>
    </location>
</feature>
<reference evidence="13" key="3">
    <citation type="submission" date="2025-09" db="UniProtKB">
        <authorList>
            <consortium name="Ensembl"/>
        </authorList>
    </citation>
    <scope>IDENTIFICATION</scope>
</reference>
<dbReference type="SUPFAM" id="SSF57667">
    <property type="entry name" value="beta-beta-alpha zinc fingers"/>
    <property type="match status" value="4"/>
</dbReference>
<feature type="compositionally biased region" description="Low complexity" evidence="11">
    <location>
        <begin position="9"/>
        <end position="33"/>
    </location>
</feature>
<evidence type="ECO:0000256" key="2">
    <source>
        <dbReference type="ARBA" id="ARBA00022723"/>
    </source>
</evidence>
<gene>
    <name evidence="13" type="primary">ZNF407</name>
</gene>
<feature type="compositionally biased region" description="Polar residues" evidence="11">
    <location>
        <begin position="1259"/>
        <end position="1271"/>
    </location>
</feature>
<evidence type="ECO:0000256" key="6">
    <source>
        <dbReference type="ARBA" id="ARBA00023015"/>
    </source>
</evidence>
<keyword evidence="7" id="KW-0238">DNA-binding</keyword>
<feature type="compositionally biased region" description="Basic and acidic residues" evidence="11">
    <location>
        <begin position="1351"/>
        <end position="1377"/>
    </location>
</feature>
<comment type="subcellular location">
    <subcellularLocation>
        <location evidence="1">Nucleus</location>
    </subcellularLocation>
</comment>
<dbReference type="Pfam" id="PF00096">
    <property type="entry name" value="zf-C2H2"/>
    <property type="match status" value="2"/>
</dbReference>
<keyword evidence="4 10" id="KW-0863">Zinc-finger</keyword>
<evidence type="ECO:0000256" key="1">
    <source>
        <dbReference type="ARBA" id="ARBA00004123"/>
    </source>
</evidence>
<feature type="compositionally biased region" description="Basic and acidic residues" evidence="11">
    <location>
        <begin position="175"/>
        <end position="196"/>
    </location>
</feature>
<dbReference type="OrthoDB" id="7788172at2759"/>
<feature type="compositionally biased region" description="Polar residues" evidence="11">
    <location>
        <begin position="121"/>
        <end position="135"/>
    </location>
</feature>
<feature type="domain" description="C2H2-type" evidence="12">
    <location>
        <begin position="1759"/>
        <end position="1786"/>
    </location>
</feature>
<keyword evidence="3" id="KW-0677">Repeat</keyword>
<reference evidence="13 14" key="1">
    <citation type="journal article" date="2010" name="Nature">
        <title>The genome of a songbird.</title>
        <authorList>
            <person name="Warren W.C."/>
            <person name="Clayton D.F."/>
            <person name="Ellegren H."/>
            <person name="Arnold A.P."/>
            <person name="Hillier L.W."/>
            <person name="Kunstner A."/>
            <person name="Searle S."/>
            <person name="White S."/>
            <person name="Vilella A.J."/>
            <person name="Fairley S."/>
            <person name="Heger A."/>
            <person name="Kong L."/>
            <person name="Ponting C.P."/>
            <person name="Jarvis E.D."/>
            <person name="Mello C.V."/>
            <person name="Minx P."/>
            <person name="Lovell P."/>
            <person name="Velho T.A."/>
            <person name="Ferris M."/>
            <person name="Balakrishnan C.N."/>
            <person name="Sinha S."/>
            <person name="Blatti C."/>
            <person name="London S.E."/>
            <person name="Li Y."/>
            <person name="Lin Y.C."/>
            <person name="George J."/>
            <person name="Sweedler J."/>
            <person name="Southey B."/>
            <person name="Gunaratne P."/>
            <person name="Watson M."/>
            <person name="Nam K."/>
            <person name="Backstrom N."/>
            <person name="Smeds L."/>
            <person name="Nabholz B."/>
            <person name="Itoh Y."/>
            <person name="Whitney O."/>
            <person name="Pfenning A.R."/>
            <person name="Howard J."/>
            <person name="Volker M."/>
            <person name="Skinner B.M."/>
            <person name="Griffin D.K."/>
            <person name="Ye L."/>
            <person name="McLaren W.M."/>
            <person name="Flicek P."/>
            <person name="Quesada V."/>
            <person name="Velasco G."/>
            <person name="Lopez-Otin C."/>
            <person name="Puente X.S."/>
            <person name="Olender T."/>
            <person name="Lancet D."/>
            <person name="Smit A.F."/>
            <person name="Hubley R."/>
            <person name="Konkel M.K."/>
            <person name="Walker J.A."/>
            <person name="Batzer M.A."/>
            <person name="Gu W."/>
            <person name="Pollock D.D."/>
            <person name="Chen L."/>
            <person name="Cheng Z."/>
            <person name="Eichler E.E."/>
            <person name="Stapley J."/>
            <person name="Slate J."/>
            <person name="Ekblom R."/>
            <person name="Birkhead T."/>
            <person name="Burke T."/>
            <person name="Burt D."/>
            <person name="Scharff C."/>
            <person name="Adam I."/>
            <person name="Richard H."/>
            <person name="Sultan M."/>
            <person name="Soldatov A."/>
            <person name="Lehrach H."/>
            <person name="Edwards S.V."/>
            <person name="Yang S.P."/>
            <person name="Li X."/>
            <person name="Graves T."/>
            <person name="Fulton L."/>
            <person name="Nelson J."/>
            <person name="Chinwalla A."/>
            <person name="Hou S."/>
            <person name="Mardis E.R."/>
            <person name="Wilson R.K."/>
        </authorList>
    </citation>
    <scope>NUCLEOTIDE SEQUENCE [LARGE SCALE GENOMIC DNA]</scope>
</reference>
<feature type="region of interest" description="Disordered" evidence="11">
    <location>
        <begin position="1259"/>
        <end position="1295"/>
    </location>
</feature>
<dbReference type="InterPro" id="IPR013087">
    <property type="entry name" value="Znf_C2H2_type"/>
</dbReference>
<sequence>MAPERTCVRARAAAAVGRAVPRARGGTSGAAAPAPAPPAPPRTSARLAPAPPRAGRDAARRIYGAPLVTRLSTSGGAGLPPRGAKPNDLQLVISLLRMDGDENKKRDDVDENLQAELTEESLGNTSGENAGSDFSSQEKTRLPSDEVFRNLEKKEKENGTNKTALSESPNLDVIEAEKPENVSRKRKLSSSEDMKDAGRKLQKVLAGESCGMIAGAVKKEGVTSCPDSDVFNSDILCLRYDFRCASDDAILKIHKENKHSQDMSAAVSDKLYSSEEISVVCTAGNIDKNPKGKMSDQCLPSCSDKEKHKQESISKPSKEQTYPQCSCIGECNPASHMHVKRDCEKSKIFSCDLCGFQSAEESLLNSHFLGKTHLRRQNLAARGGFVQILTKKSFKNQQSTATKERNVKAKPGTNKLRTRTADAKELSVCSALKSSKVSLSKQNDASELVEMIPSSNTTIPEKTDTMTEETLISSGTEGNNKVHTEKLEILGTSENILQKTESFPTTKKLLNSLHRTRRFDKLKHKRSVFLLRSSFGQSRSSRLKRQVRRRYSLLGNSKRPKSETRKVHVKPISSTQLKHDESSPVSHTELETDAKSNCNTTAEMQDLAEYKPNTPSSSTAGPKDSEVKLTAADGALHTCMDCGHVFHDQESLETHIAELHTKRIRFHCQMCSYSSGVREDMKQHCQESKHQMGGCSFNCQLCSFTSLNVVSLQSHMSEVHNMSHSCPACIIFFQLEEELINHKKEKHDGSLFQQATPLSNSNQTLQVLPYSDSVSNNNLRLAKEMELSMQAKTPDSSFINHRNELKHSVLNKTQFQCKKCFYKTRSSTVLTRHIKLRHAQEYHFLCKACNLYSLSKEGMEKHIKRSKHLENARKNNIGLRFEECIVKVCVGVGGIKSVVDTSTAGSGNTELDKDIIDVSSSSVENTLRNKEFVPLEQRIGENELVLADASRGGKPKGTISRTCTHCGLLASSVTNLTVHIRRKHSHQYSYLCKVCNYYTVTKGDMERHCATKKHKSRVEIEGCGKQNSEIIVSPEGGNFESMSKKINNPMIALPEHVEDGGQSSDLENSVLDNQEVERGDAELKAANASRLPDLQPGRNPLNTNQHVLLEPVRAAEDCDPSFQRRAVGANDNKCVHCSFIAHSAASLELHVKRKHTKQFEYYCMACDYYAVTRREMIRHAATEKHKIRRESYVCSSSGEEANTATITKEGTVLPQEEHHHSAGESKITLDETKCANDASQGDHINKSFSECTALNENTSPRISKDVSSQNAVGHELDKESKNGGGNPFCEGFQQAPQKDTAVELVKEVSVKETDTCEVQKSKHGQELLNSDDDCTAESQNRSSNTNFNSEKGVENLEENRENPEAECRDNDSLKKKSLEKNNPLMLSLPETNSAVEQSNFAGNTGEAVQNRHSLDGDRSFREDPTGEEEEALMEAQHEAEVTINNNVWEADGSTAEGMQESSNEALGTVISADDKGKAMQNIGKFDSSIVRLKSHQDGEATDHSAEGQMSGTMKASELTVTADTSTSGGKKKKSEGISLGESTRIRCDDCGFLADGLSGLNVHIAMKHPSKEKHFHCLLCGKSFYTESNLHQHLASAGHMRNEQASVEELPEGGATFKCLKCTEPFDSEQSLFLHIKEQHEELLREVNKYIVEDTEQINREREENQGNVCKYCGKTCRSSNSMAFLAHIRTHTGSKPFKCKICHFATAQLGDARNHVKRHLGMREYKCHVCGVAFVMKKHLNTHLLGKHGVGTPKERKFTCHLCDRSFTEKWALKNHMKLHTGEKPFKCTWPTCHYSFLTASAMKDHFRTHTGEKSFLCDLCGFAGGTRHALTKHRRQHTGEKPFKCDECNFASTTQSHLTRHKRVHTGEKPYRCPWCDYRSNCAENIRKHILHTGKHEGVKMYNCPRCDYGTNIPVEFRNHLKELHPDIENPDLAYLHAGIVSKSYECRLKGQGATFVETTSPFTAAALGEVSPVKEKAFQGSRRQPQSPEEVQQFIIIQGYDGDFAIDASVEETAAATLQTLAMAGQMARVVHITEDGQVIATNQNGSHVSSVVPEQILTEQLADGATQVVVVEGAGADMEEAVQIDAVPDSSSTVLQQIMRQEVLDASEATVHPPESSSALDALLCAVTELGEAENKPELLDRCRSGHKDFLQMPNPEVPSIPSDAEGEEIQMFHEVQETQEDTKPMEVVTQVMHPSAIIASQERAHAAFKNVVQGVLQFAVCDTAAADQLMKEGVTQVIVNEEGTVHMVAGEGSQIIMQEAGSHTLSVQSEHMDLVESDGQISQIIVSEELAQAMAQGSDGGFSEGATHYIVTELPPDMQDEPGVYSHAVIETAGSQDILQAGTAIKAEAVAPDRAREQLTSMVIYSEGGSQVIQGQRDYNKVQEA</sequence>
<feature type="region of interest" description="Disordered" evidence="11">
    <location>
        <begin position="1"/>
        <end position="56"/>
    </location>
</feature>
<feature type="domain" description="C2H2-type" evidence="12">
    <location>
        <begin position="1845"/>
        <end position="1872"/>
    </location>
</feature>
<dbReference type="PROSITE" id="PS50157">
    <property type="entry name" value="ZINC_FINGER_C2H2_2"/>
    <property type="match status" value="10"/>
</dbReference>
<evidence type="ECO:0000313" key="14">
    <source>
        <dbReference type="Proteomes" id="UP000007754"/>
    </source>
</evidence>
<feature type="domain" description="C2H2-type" evidence="12">
    <location>
        <begin position="815"/>
        <end position="843"/>
    </location>
</feature>
<dbReference type="InterPro" id="IPR050688">
    <property type="entry name" value="Zinc_finger/UBP_domain"/>
</dbReference>
<dbReference type="InterPro" id="IPR003604">
    <property type="entry name" value="Matrin/U1-like-C_Znf_C2H2"/>
</dbReference>
<feature type="compositionally biased region" description="Basic and acidic residues" evidence="11">
    <location>
        <begin position="1315"/>
        <end position="1325"/>
    </location>
</feature>
<feature type="domain" description="C2H2-type" evidence="12">
    <location>
        <begin position="637"/>
        <end position="665"/>
    </location>
</feature>
<keyword evidence="9" id="KW-0539">Nucleus</keyword>
<dbReference type="PANTHER" id="PTHR24403:SF60">
    <property type="entry name" value="ZINC FINGER PROTEIN 407"/>
    <property type="match status" value="1"/>
</dbReference>
<dbReference type="FunFam" id="3.30.160.60:FF:001138">
    <property type="entry name" value="zinc finger protein 407 isoform X1"/>
    <property type="match status" value="1"/>
</dbReference>
<dbReference type="FunFam" id="3.30.160.60:FF:001819">
    <property type="entry name" value="zinc finger protein 407"/>
    <property type="match status" value="1"/>
</dbReference>
<feature type="region of interest" description="Disordered" evidence="11">
    <location>
        <begin position="1405"/>
        <end position="1426"/>
    </location>
</feature>
<keyword evidence="8" id="KW-0804">Transcription</keyword>
<dbReference type="CTD" id="55628"/>
<dbReference type="InParanoid" id="H0ZFP3"/>
<feature type="domain" description="C2H2-type" evidence="12">
    <location>
        <begin position="1617"/>
        <end position="1640"/>
    </location>
</feature>
<dbReference type="FunFam" id="3.30.160.60:FF:000969">
    <property type="entry name" value="Zinc finger protein 407"/>
    <property type="match status" value="1"/>
</dbReference>
<dbReference type="PANTHER" id="PTHR24403">
    <property type="entry name" value="ZINC FINGER PROTEIN"/>
    <property type="match status" value="1"/>
</dbReference>
<feature type="region of interest" description="Disordered" evidence="11">
    <location>
        <begin position="118"/>
        <end position="196"/>
    </location>
</feature>
<feature type="region of interest" description="Disordered" evidence="11">
    <location>
        <begin position="1494"/>
        <end position="1537"/>
    </location>
</feature>
<feature type="domain" description="C2H2-type" evidence="12">
    <location>
        <begin position="1817"/>
        <end position="1844"/>
    </location>
</feature>
<feature type="compositionally biased region" description="Polar residues" evidence="11">
    <location>
        <begin position="1336"/>
        <end position="1349"/>
    </location>
</feature>
<dbReference type="Ensembl" id="ENSTGUT00000009504.2">
    <property type="protein sequence ID" value="ENSTGUP00000009405.2"/>
    <property type="gene ID" value="ENSTGUG00000009124.2"/>
</dbReference>
<evidence type="ECO:0000256" key="5">
    <source>
        <dbReference type="ARBA" id="ARBA00022833"/>
    </source>
</evidence>
<dbReference type="GO" id="GO:0008270">
    <property type="term" value="F:zinc ion binding"/>
    <property type="evidence" value="ECO:0007669"/>
    <property type="project" value="UniProtKB-KW"/>
</dbReference>
<evidence type="ECO:0000256" key="4">
    <source>
        <dbReference type="ARBA" id="ARBA00022771"/>
    </source>
</evidence>
<feature type="compositionally biased region" description="Basic and acidic residues" evidence="11">
    <location>
        <begin position="136"/>
        <end position="159"/>
    </location>
</feature>
<dbReference type="FunFam" id="3.30.160.60:FF:001109">
    <property type="entry name" value="Zinc finger protein 407"/>
    <property type="match status" value="1"/>
</dbReference>
<evidence type="ECO:0000256" key="9">
    <source>
        <dbReference type="ARBA" id="ARBA00023242"/>
    </source>
</evidence>
<evidence type="ECO:0000256" key="7">
    <source>
        <dbReference type="ARBA" id="ARBA00023125"/>
    </source>
</evidence>
<feature type="domain" description="C2H2-type" evidence="12">
    <location>
        <begin position="1668"/>
        <end position="1697"/>
    </location>
</feature>
<proteinExistence type="predicted"/>
<feature type="compositionally biased region" description="Polar residues" evidence="11">
    <location>
        <begin position="1507"/>
        <end position="1526"/>
    </location>
</feature>
<feature type="region of interest" description="Disordered" evidence="11">
    <location>
        <begin position="1315"/>
        <end position="1377"/>
    </location>
</feature>
<dbReference type="InterPro" id="IPR036236">
    <property type="entry name" value="Znf_C2H2_sf"/>
</dbReference>
<feature type="region of interest" description="Disordered" evidence="11">
    <location>
        <begin position="539"/>
        <end position="597"/>
    </location>
</feature>
<dbReference type="Proteomes" id="UP000007754">
    <property type="component" value="Chromosome 2"/>
</dbReference>
<dbReference type="FunFam" id="3.30.160.60:FF:001030">
    <property type="entry name" value="Zinc finger protein 407"/>
    <property type="match status" value="1"/>
</dbReference>
<dbReference type="SMART" id="SM00355">
    <property type="entry name" value="ZnF_C2H2"/>
    <property type="match status" value="23"/>
</dbReference>
<feature type="compositionally biased region" description="Basic residues" evidence="11">
    <location>
        <begin position="541"/>
        <end position="551"/>
    </location>
</feature>
<keyword evidence="5" id="KW-0862">Zinc</keyword>
<dbReference type="FunFam" id="3.30.160.60:FF:000721">
    <property type="entry name" value="Zinc finger protein 407"/>
    <property type="match status" value="1"/>
</dbReference>
<dbReference type="GeneTree" id="ENSGT00940000156446"/>
<evidence type="ECO:0000259" key="12">
    <source>
        <dbReference type="PROSITE" id="PS50157"/>
    </source>
</evidence>
<dbReference type="Gene3D" id="3.30.160.60">
    <property type="entry name" value="Classic Zinc Finger"/>
    <property type="match status" value="13"/>
</dbReference>
<dbReference type="OMA" id="CSFIAHS"/>
<evidence type="ECO:0000313" key="13">
    <source>
        <dbReference type="Ensembl" id="ENSTGUP00000009405.2"/>
    </source>
</evidence>
<dbReference type="GO" id="GO:0005634">
    <property type="term" value="C:nucleus"/>
    <property type="evidence" value="ECO:0007669"/>
    <property type="project" value="UniProtKB-SubCell"/>
</dbReference>